<evidence type="ECO:0000256" key="7">
    <source>
        <dbReference type="ARBA" id="ARBA00023136"/>
    </source>
</evidence>
<evidence type="ECO:0000256" key="8">
    <source>
        <dbReference type="RuleBase" id="RU365092"/>
    </source>
</evidence>
<evidence type="ECO:0000256" key="4">
    <source>
        <dbReference type="ARBA" id="ARBA00022475"/>
    </source>
</evidence>
<dbReference type="Pfam" id="PF02652">
    <property type="entry name" value="Lactate_perm"/>
    <property type="match status" value="1"/>
</dbReference>
<keyword evidence="5 8" id="KW-0812">Transmembrane</keyword>
<feature type="transmembrane region" description="Helical" evidence="8">
    <location>
        <begin position="157"/>
        <end position="180"/>
    </location>
</feature>
<evidence type="ECO:0000256" key="1">
    <source>
        <dbReference type="ARBA" id="ARBA00004651"/>
    </source>
</evidence>
<keyword evidence="3 8" id="KW-0813">Transport</keyword>
<evidence type="ECO:0000256" key="3">
    <source>
        <dbReference type="ARBA" id="ARBA00022448"/>
    </source>
</evidence>
<feature type="transmembrane region" description="Helical" evidence="8">
    <location>
        <begin position="116"/>
        <end position="145"/>
    </location>
</feature>
<sequence length="581" mass="61824">MYTQVFDPMGNMALSALIAFIPIVFFFLVLVILKVKGYWAGLMTAGLAIALAVLFFQMPLNLAVVSAVHGFVYGFFPIGWIVLAATFLYNLTVETGQFEIIKKSISSITDDRRLQVLLICFCFGAFLEGAAGFGTPVAITAAMLVGLGFRARYAACLALLANTAPVAFGGLGIPVLVAAQVTGLDSANISRLLAWILPLIGIIIPFYIVIVMSGIKGVWELFPAIVVCSGSFAIVLGLTSYFLGPVLPDITASIACLVCMTLFLKIWKPATIFRFENDVPIEENKEKLHMKDVIRAWSPFIILIIMIADWGIKSVLALLNTVTIAFPVPIINNAIISGTTHKALPMIFSLNWLSAAGTAIVLAALVSCIVLRVSPIRAIKIFISSCKQLRWTFVVIGSVLGYAYVGNNSGMITTMGYFVAGSGALFPLFASIIGWIGTFVTGSDTSANALFAKLQTTAFEAIGSSGFLGVGANLAGGGLGKMISPQSIAIAAAVTNIVGEEGELYKFSMKHSIILLTIVSIYIYMIAGPLNFLIPVVKGEALAASAVDPSLLYQAGAMFLAGTVVLFAIFAVVFKPIKNKI</sequence>
<proteinExistence type="inferred from homology"/>
<keyword evidence="6 8" id="KW-1133">Transmembrane helix</keyword>
<feature type="transmembrane region" description="Helical" evidence="8">
    <location>
        <begin position="513"/>
        <end position="532"/>
    </location>
</feature>
<evidence type="ECO:0000256" key="6">
    <source>
        <dbReference type="ARBA" id="ARBA00022989"/>
    </source>
</evidence>
<keyword evidence="10" id="KW-1185">Reference proteome</keyword>
<comment type="similarity">
    <text evidence="2 8">Belongs to the lactate permease family.</text>
</comment>
<feature type="transmembrane region" description="Helical" evidence="8">
    <location>
        <begin position="192"/>
        <end position="210"/>
    </location>
</feature>
<feature type="transmembrane region" description="Helical" evidence="8">
    <location>
        <begin position="293"/>
        <end position="312"/>
    </location>
</feature>
<dbReference type="EMBL" id="FNHQ01000008">
    <property type="protein sequence ID" value="SDM53439.1"/>
    <property type="molecule type" value="Genomic_DNA"/>
</dbReference>
<name>A0A1G9U0E0_9FIRM</name>
<dbReference type="InterPro" id="IPR003804">
    <property type="entry name" value="Lactate_perm"/>
</dbReference>
<evidence type="ECO:0000313" key="9">
    <source>
        <dbReference type="EMBL" id="SDM53439.1"/>
    </source>
</evidence>
<feature type="transmembrane region" description="Helical" evidence="8">
    <location>
        <begin position="552"/>
        <end position="574"/>
    </location>
</feature>
<protein>
    <recommendedName>
        <fullName evidence="8">L-lactate permease</fullName>
    </recommendedName>
</protein>
<feature type="transmembrane region" description="Helical" evidence="8">
    <location>
        <begin position="352"/>
        <end position="373"/>
    </location>
</feature>
<feature type="transmembrane region" description="Helical" evidence="8">
    <location>
        <begin position="222"/>
        <end position="244"/>
    </location>
</feature>
<dbReference type="OrthoDB" id="9761056at2"/>
<feature type="transmembrane region" description="Helical" evidence="8">
    <location>
        <begin position="12"/>
        <end position="32"/>
    </location>
</feature>
<feature type="transmembrane region" description="Helical" evidence="8">
    <location>
        <begin position="417"/>
        <end position="440"/>
    </location>
</feature>
<keyword evidence="7 8" id="KW-0472">Membrane</keyword>
<dbReference type="GO" id="GO:0005886">
    <property type="term" value="C:plasma membrane"/>
    <property type="evidence" value="ECO:0007669"/>
    <property type="project" value="UniProtKB-SubCell"/>
</dbReference>
<reference evidence="9 10" key="1">
    <citation type="submission" date="2016-10" db="EMBL/GenBank/DDBJ databases">
        <authorList>
            <person name="de Groot N.N."/>
        </authorList>
    </citation>
    <scope>NUCLEOTIDE SEQUENCE [LARGE SCALE GENOMIC DNA]</scope>
    <source>
        <strain evidence="9 10">DSM 16981</strain>
    </source>
</reference>
<dbReference type="Proteomes" id="UP000199309">
    <property type="component" value="Unassembled WGS sequence"/>
</dbReference>
<dbReference type="PANTHER" id="PTHR30003:SF0">
    <property type="entry name" value="GLYCOLATE PERMEASE GLCA-RELATED"/>
    <property type="match status" value="1"/>
</dbReference>
<dbReference type="RefSeq" id="WP_091648946.1">
    <property type="nucleotide sequence ID" value="NZ_FNHQ01000008.1"/>
</dbReference>
<dbReference type="STRING" id="349095.SAMN05660299_01073"/>
<evidence type="ECO:0000256" key="5">
    <source>
        <dbReference type="ARBA" id="ARBA00022692"/>
    </source>
</evidence>
<feature type="transmembrane region" description="Helical" evidence="8">
    <location>
        <begin position="68"/>
        <end position="89"/>
    </location>
</feature>
<keyword evidence="4 8" id="KW-1003">Cell membrane</keyword>
<evidence type="ECO:0000313" key="10">
    <source>
        <dbReference type="Proteomes" id="UP000199309"/>
    </source>
</evidence>
<feature type="transmembrane region" description="Helical" evidence="8">
    <location>
        <begin position="389"/>
        <end position="405"/>
    </location>
</feature>
<dbReference type="GO" id="GO:0015129">
    <property type="term" value="F:lactate transmembrane transporter activity"/>
    <property type="evidence" value="ECO:0007669"/>
    <property type="project" value="UniProtKB-UniRule"/>
</dbReference>
<dbReference type="PANTHER" id="PTHR30003">
    <property type="entry name" value="L-LACTATE PERMEASE"/>
    <property type="match status" value="1"/>
</dbReference>
<gene>
    <name evidence="9" type="ORF">SAMN05660299_01073</name>
</gene>
<organism evidence="9 10">
    <name type="scientific">Megasphaera paucivorans</name>
    <dbReference type="NCBI Taxonomy" id="349095"/>
    <lineage>
        <taxon>Bacteria</taxon>
        <taxon>Bacillati</taxon>
        <taxon>Bacillota</taxon>
        <taxon>Negativicutes</taxon>
        <taxon>Veillonellales</taxon>
        <taxon>Veillonellaceae</taxon>
        <taxon>Megasphaera</taxon>
    </lineage>
</organism>
<dbReference type="AlphaFoldDB" id="A0A1G9U0E0"/>
<comment type="function">
    <text evidence="8">Uptake of L-lactate across the membrane. Can also transport D-lactate and glycolate.</text>
</comment>
<dbReference type="GO" id="GO:0015295">
    <property type="term" value="F:solute:proton symporter activity"/>
    <property type="evidence" value="ECO:0007669"/>
    <property type="project" value="TreeGrafter"/>
</dbReference>
<comment type="subcellular location">
    <subcellularLocation>
        <location evidence="1 8">Cell membrane</location>
        <topology evidence="1 8">Multi-pass membrane protein</topology>
    </subcellularLocation>
</comment>
<accession>A0A1G9U0E0</accession>
<feature type="transmembrane region" description="Helical" evidence="8">
    <location>
        <begin position="38"/>
        <end position="56"/>
    </location>
</feature>
<dbReference type="NCBIfam" id="TIGR00795">
    <property type="entry name" value="lctP"/>
    <property type="match status" value="1"/>
</dbReference>
<evidence type="ECO:0000256" key="2">
    <source>
        <dbReference type="ARBA" id="ARBA00010100"/>
    </source>
</evidence>